<dbReference type="SUPFAM" id="SSF46689">
    <property type="entry name" value="Homeodomain-like"/>
    <property type="match status" value="2"/>
</dbReference>
<accession>A0A917IBJ3</accession>
<dbReference type="SMART" id="SM00342">
    <property type="entry name" value="HTH_ARAC"/>
    <property type="match status" value="1"/>
</dbReference>
<keyword evidence="3" id="KW-0804">Transcription</keyword>
<evidence type="ECO:0000256" key="3">
    <source>
        <dbReference type="ARBA" id="ARBA00023163"/>
    </source>
</evidence>
<dbReference type="GO" id="GO:0043565">
    <property type="term" value="F:sequence-specific DNA binding"/>
    <property type="evidence" value="ECO:0007669"/>
    <property type="project" value="InterPro"/>
</dbReference>
<reference evidence="5" key="2">
    <citation type="submission" date="2020-09" db="EMBL/GenBank/DDBJ databases">
        <authorList>
            <person name="Sun Q."/>
            <person name="Zhou Y."/>
        </authorList>
    </citation>
    <scope>NUCLEOTIDE SEQUENCE</scope>
    <source>
        <strain evidence="5">CGMCC 1.15794</strain>
    </source>
</reference>
<dbReference type="InterPro" id="IPR009594">
    <property type="entry name" value="Tscrpt_reg_HTH_AraC_N"/>
</dbReference>
<dbReference type="GO" id="GO:0003700">
    <property type="term" value="F:DNA-binding transcription factor activity"/>
    <property type="evidence" value="ECO:0007669"/>
    <property type="project" value="InterPro"/>
</dbReference>
<dbReference type="PROSITE" id="PS01124">
    <property type="entry name" value="HTH_ARAC_FAMILY_2"/>
    <property type="match status" value="1"/>
</dbReference>
<keyword evidence="6" id="KW-1185">Reference proteome</keyword>
<dbReference type="PANTHER" id="PTHR43436">
    <property type="entry name" value="ARAC-FAMILY TRANSCRIPTIONAL REGULATOR"/>
    <property type="match status" value="1"/>
</dbReference>
<feature type="domain" description="HTH araC/xylS-type" evidence="4">
    <location>
        <begin position="180"/>
        <end position="278"/>
    </location>
</feature>
<dbReference type="Pfam" id="PF06719">
    <property type="entry name" value="AraC_N"/>
    <property type="match status" value="1"/>
</dbReference>
<dbReference type="Proteomes" id="UP000657592">
    <property type="component" value="Unassembled WGS sequence"/>
</dbReference>
<dbReference type="PROSITE" id="PS00041">
    <property type="entry name" value="HTH_ARAC_FAMILY_1"/>
    <property type="match status" value="1"/>
</dbReference>
<name>A0A917IBJ3_9MICO</name>
<dbReference type="InterPro" id="IPR018060">
    <property type="entry name" value="HTH_AraC"/>
</dbReference>
<protein>
    <submittedName>
        <fullName evidence="5">AraC family transcriptional regulator</fullName>
    </submittedName>
</protein>
<evidence type="ECO:0000256" key="2">
    <source>
        <dbReference type="ARBA" id="ARBA00023125"/>
    </source>
</evidence>
<dbReference type="Gene3D" id="1.10.10.60">
    <property type="entry name" value="Homeodomain-like"/>
    <property type="match status" value="2"/>
</dbReference>
<evidence type="ECO:0000313" key="6">
    <source>
        <dbReference type="Proteomes" id="UP000657592"/>
    </source>
</evidence>
<proteinExistence type="predicted"/>
<reference evidence="5" key="1">
    <citation type="journal article" date="2014" name="Int. J. Syst. Evol. Microbiol.">
        <title>Complete genome sequence of Corynebacterium casei LMG S-19264T (=DSM 44701T), isolated from a smear-ripened cheese.</title>
        <authorList>
            <consortium name="US DOE Joint Genome Institute (JGI-PGF)"/>
            <person name="Walter F."/>
            <person name="Albersmeier A."/>
            <person name="Kalinowski J."/>
            <person name="Ruckert C."/>
        </authorList>
    </citation>
    <scope>NUCLEOTIDE SEQUENCE</scope>
    <source>
        <strain evidence="5">CGMCC 1.15794</strain>
    </source>
</reference>
<gene>
    <name evidence="5" type="ORF">GCM10010921_00750</name>
</gene>
<dbReference type="AlphaFoldDB" id="A0A917IBJ3"/>
<dbReference type="Pfam" id="PF12833">
    <property type="entry name" value="HTH_18"/>
    <property type="match status" value="1"/>
</dbReference>
<dbReference type="EMBL" id="BMJY01000001">
    <property type="protein sequence ID" value="GGH33648.1"/>
    <property type="molecule type" value="Genomic_DNA"/>
</dbReference>
<keyword evidence="1" id="KW-0805">Transcription regulation</keyword>
<dbReference type="InterPro" id="IPR018062">
    <property type="entry name" value="HTH_AraC-typ_CS"/>
</dbReference>
<dbReference type="InterPro" id="IPR009057">
    <property type="entry name" value="Homeodomain-like_sf"/>
</dbReference>
<evidence type="ECO:0000259" key="4">
    <source>
        <dbReference type="PROSITE" id="PS01124"/>
    </source>
</evidence>
<keyword evidence="2" id="KW-0238">DNA-binding</keyword>
<comment type="caution">
    <text evidence="5">The sequence shown here is derived from an EMBL/GenBank/DDBJ whole genome shotgun (WGS) entry which is preliminary data.</text>
</comment>
<sequence length="287" mass="31064">MCRLIDRLAGSETTIIDGIVASRVESEGPPEGSVTGTSFVLMARGSKRMAVGDRLFEYGAGQCLVTSVEVPVTGHFFDVSPRKPALGFAMTLRPAIIADLLLQSPPPPRGPVPSGIAVADASADVIDAVGRMVRLIERPQDCAALGALIERELHWLALTGPLGPMVRQLGLADSRLSRVGHAVRWIREHYADPFRVDDLARLARMSPSAFHRSFHAITALSPIQYQKQLRLQEARVRLLADPSDIAGAAYAVGYESASQFSREYRRQFGAPPSIDAARLRDADLTSA</sequence>
<evidence type="ECO:0000313" key="5">
    <source>
        <dbReference type="EMBL" id="GGH33648.1"/>
    </source>
</evidence>
<organism evidence="5 6">
    <name type="scientific">Microbacterium album</name>
    <dbReference type="NCBI Taxonomy" id="2053191"/>
    <lineage>
        <taxon>Bacteria</taxon>
        <taxon>Bacillati</taxon>
        <taxon>Actinomycetota</taxon>
        <taxon>Actinomycetes</taxon>
        <taxon>Micrococcales</taxon>
        <taxon>Microbacteriaceae</taxon>
        <taxon>Microbacterium</taxon>
    </lineage>
</organism>
<evidence type="ECO:0000256" key="1">
    <source>
        <dbReference type="ARBA" id="ARBA00023015"/>
    </source>
</evidence>
<dbReference type="PANTHER" id="PTHR43436:SF1">
    <property type="entry name" value="TRANSCRIPTIONAL REGULATORY PROTEIN"/>
    <property type="match status" value="1"/>
</dbReference>